<dbReference type="GO" id="GO:0005737">
    <property type="term" value="C:cytoplasm"/>
    <property type="evidence" value="ECO:0007669"/>
    <property type="project" value="TreeGrafter"/>
</dbReference>
<dbReference type="GO" id="GO:0008017">
    <property type="term" value="F:microtubule binding"/>
    <property type="evidence" value="ECO:0007669"/>
    <property type="project" value="TreeGrafter"/>
</dbReference>
<dbReference type="AlphaFoldDB" id="A0AAV0J4F4"/>
<feature type="compositionally biased region" description="Polar residues" evidence="2">
    <location>
        <begin position="43"/>
        <end position="54"/>
    </location>
</feature>
<keyword evidence="4" id="KW-1185">Reference proteome</keyword>
<dbReference type="PANTHER" id="PTHR31807">
    <property type="entry name" value="AUGMIN FAMILY MEMBER"/>
    <property type="match status" value="1"/>
</dbReference>
<gene>
    <name evidence="3" type="ORF">LITE_LOCUS12617</name>
</gene>
<dbReference type="Proteomes" id="UP001154282">
    <property type="component" value="Unassembled WGS sequence"/>
</dbReference>
<comment type="caution">
    <text evidence="3">The sequence shown here is derived from an EMBL/GenBank/DDBJ whole genome shotgun (WGS) entry which is preliminary data.</text>
</comment>
<dbReference type="GO" id="GO:0051225">
    <property type="term" value="P:spindle assembly"/>
    <property type="evidence" value="ECO:0007669"/>
    <property type="project" value="TreeGrafter"/>
</dbReference>
<evidence type="ECO:0000256" key="1">
    <source>
        <dbReference type="ARBA" id="ARBA00010016"/>
    </source>
</evidence>
<organism evidence="3 4">
    <name type="scientific">Linum tenue</name>
    <dbReference type="NCBI Taxonomy" id="586396"/>
    <lineage>
        <taxon>Eukaryota</taxon>
        <taxon>Viridiplantae</taxon>
        <taxon>Streptophyta</taxon>
        <taxon>Embryophyta</taxon>
        <taxon>Tracheophyta</taxon>
        <taxon>Spermatophyta</taxon>
        <taxon>Magnoliopsida</taxon>
        <taxon>eudicotyledons</taxon>
        <taxon>Gunneridae</taxon>
        <taxon>Pentapetalae</taxon>
        <taxon>rosids</taxon>
        <taxon>fabids</taxon>
        <taxon>Malpighiales</taxon>
        <taxon>Linaceae</taxon>
        <taxon>Linum</taxon>
    </lineage>
</organism>
<proteinExistence type="inferred from homology"/>
<accession>A0AAV0J4F4</accession>
<feature type="region of interest" description="Disordered" evidence="2">
    <location>
        <begin position="1"/>
        <end position="165"/>
    </location>
</feature>
<evidence type="ECO:0000313" key="3">
    <source>
        <dbReference type="EMBL" id="CAI0404795.1"/>
    </source>
</evidence>
<feature type="compositionally biased region" description="Basic residues" evidence="2">
    <location>
        <begin position="1"/>
        <end position="15"/>
    </location>
</feature>
<dbReference type="PANTHER" id="PTHR31807:SF27">
    <property type="entry name" value="QWRF MOTIF-CONTAINING PROTEIN 7"/>
    <property type="match status" value="1"/>
</dbReference>
<reference evidence="3" key="1">
    <citation type="submission" date="2022-08" db="EMBL/GenBank/DDBJ databases">
        <authorList>
            <person name="Gutierrez-Valencia J."/>
        </authorList>
    </citation>
    <scope>NUCLEOTIDE SEQUENCE</scope>
</reference>
<dbReference type="Pfam" id="PF04484">
    <property type="entry name" value="QWRF"/>
    <property type="match status" value="1"/>
</dbReference>
<evidence type="ECO:0000256" key="2">
    <source>
        <dbReference type="SAM" id="MobiDB-lite"/>
    </source>
</evidence>
<evidence type="ECO:0000313" key="4">
    <source>
        <dbReference type="Proteomes" id="UP001154282"/>
    </source>
</evidence>
<dbReference type="GO" id="GO:0005880">
    <property type="term" value="C:nuclear microtubule"/>
    <property type="evidence" value="ECO:0007669"/>
    <property type="project" value="TreeGrafter"/>
</dbReference>
<dbReference type="EMBL" id="CAMGYJ010000004">
    <property type="protein sequence ID" value="CAI0404795.1"/>
    <property type="molecule type" value="Genomic_DNA"/>
</dbReference>
<sequence>MEHRASSRCRQRHHPPPATQTPHHSPSPAGRLVRSKSGAEINNAESQQRLNAANRSRSTTRSRDPKFETSLNTSTSSLPSTCRRKHGRGGDVSPAGGGSRDGLVRFVQRGDGPRNYITSSTRPNTKLGRISPSAWALSPGRPNNFRAPQPPPPPESPGVKKRRASGGVGMVSGVLNYFRQKKGSSAKDEDRHGFRVLNSRLVQWRYANARAEAVMAARSRAASGKIVHVWLKVAEKRKGVLEKRLEIQRLEHGLKLGWVLGPQLGLLSEWGKMEGKNVEAVSRVARKLSALSLKLPLHDDVKGDVESVGEALSKAMGVMDGIQELLSKFFSQLERNLYLLTELTSSVENQNERLQEMDKIVSMLAHLLVSLDFPNPSPAQINNWADEEVIPRFVTCLQEWEKNVRVQVLRMVDKSWWDGTKSCALLNGGQ</sequence>
<name>A0AAV0J4F4_9ROSI</name>
<protein>
    <recommendedName>
        <fullName evidence="5">QWRF motif-containing protein 7</fullName>
    </recommendedName>
</protein>
<dbReference type="InterPro" id="IPR007573">
    <property type="entry name" value="QWRF"/>
</dbReference>
<comment type="similarity">
    <text evidence="1">Belongs to the QWRF family.</text>
</comment>
<feature type="compositionally biased region" description="Low complexity" evidence="2">
    <location>
        <begin position="69"/>
        <end position="81"/>
    </location>
</feature>
<evidence type="ECO:0008006" key="5">
    <source>
        <dbReference type="Google" id="ProtNLM"/>
    </source>
</evidence>